<feature type="domain" description="Non-reducing end beta-L-arabinofuranosidase-like GH127 middle" evidence="2">
    <location>
        <begin position="448"/>
        <end position="542"/>
    </location>
</feature>
<dbReference type="PANTHER" id="PTHR43465">
    <property type="entry name" value="DUF1680 DOMAIN PROTEIN (AFU_ORTHOLOGUE AFUA_1G08910)"/>
    <property type="match status" value="1"/>
</dbReference>
<dbReference type="Pfam" id="PF20736">
    <property type="entry name" value="Glyco_hydro127M"/>
    <property type="match status" value="1"/>
</dbReference>
<dbReference type="Pfam" id="PF20737">
    <property type="entry name" value="Glyco_hydro127C"/>
    <property type="match status" value="1"/>
</dbReference>
<dbReference type="SUPFAM" id="SSF48208">
    <property type="entry name" value="Six-hairpin glycosidases"/>
    <property type="match status" value="1"/>
</dbReference>
<comment type="caution">
    <text evidence="4">The sequence shown here is derived from an EMBL/GenBank/DDBJ whole genome shotgun (WGS) entry which is preliminary data.</text>
</comment>
<accession>A0A8H9H7B7</accession>
<dbReference type="InterPro" id="IPR049174">
    <property type="entry name" value="Beta-AFase-like"/>
</dbReference>
<reference evidence="4" key="2">
    <citation type="submission" date="2020-09" db="EMBL/GenBank/DDBJ databases">
        <authorList>
            <person name="Sun Q."/>
            <person name="Zhou Y."/>
        </authorList>
    </citation>
    <scope>NUCLEOTIDE SEQUENCE</scope>
    <source>
        <strain evidence="4">CGMCC 4.7138</strain>
    </source>
</reference>
<proteinExistence type="predicted"/>
<reference evidence="4" key="1">
    <citation type="journal article" date="2014" name="Int. J. Syst. Evol. Microbiol.">
        <title>Complete genome sequence of Corynebacterium casei LMG S-19264T (=DSM 44701T), isolated from a smear-ripened cheese.</title>
        <authorList>
            <consortium name="US DOE Joint Genome Institute (JGI-PGF)"/>
            <person name="Walter F."/>
            <person name="Albersmeier A."/>
            <person name="Kalinowski J."/>
            <person name="Ruckert C."/>
        </authorList>
    </citation>
    <scope>NUCLEOTIDE SEQUENCE</scope>
    <source>
        <strain evidence="4">CGMCC 4.7138</strain>
    </source>
</reference>
<protein>
    <recommendedName>
        <fullName evidence="6">Glycoside hydrolase family 127 protein</fullName>
    </recommendedName>
</protein>
<dbReference type="InterPro" id="IPR008928">
    <property type="entry name" value="6-hairpin_glycosidase_sf"/>
</dbReference>
<name>A0A8H9H7B7_9ACTN</name>
<dbReference type="EMBL" id="BMMN01000016">
    <property type="protein sequence ID" value="GGO27717.1"/>
    <property type="molecule type" value="Genomic_DNA"/>
</dbReference>
<dbReference type="PANTHER" id="PTHR43465:SF2">
    <property type="entry name" value="DUF1680 DOMAIN PROTEIN (AFU_ORTHOLOGUE AFUA_1G08910)"/>
    <property type="match status" value="1"/>
</dbReference>
<dbReference type="InterPro" id="IPR049049">
    <property type="entry name" value="Beta-AFase-like_GH127_C"/>
</dbReference>
<feature type="domain" description="Non-reducing end beta-L-arabinofuranosidase-like GH127 catalytic" evidence="1">
    <location>
        <begin position="58"/>
        <end position="436"/>
    </location>
</feature>
<dbReference type="InterPro" id="IPR012878">
    <property type="entry name" value="Beta-AFase-like_GH127_cat"/>
</dbReference>
<sequence length="668" mass="72085">MTEQKLSGTSAAPGARAMQVSAPFELRGSAGPVAPGPGAVAALWPLNPDQARLDTGGLLGRWQRRNAEDTLPHCVDNLHHAGNIGNLQAAAGESDAAFAGMWFADSDVHKTLEAAAWELGTSSGDDALRSFVEDTVALLARAQQADGYLNSYFTLVAPDDRWRKPDWSHELYCAGHLFQAAVAAARTGVSPALLAVARRFADLLVERFGSDGVEEVCGHPEIETALAELYRLTGHRPYLDLARRFLDLRGRGLLGHGRFGPAYYQDHVPVREAREVTGHAVRQLYLLAGMVDVGVETGDHMLLDAAERLWEDAVHRRSYVTGAHGSRHRDEAYGDPYELPPDRAYAETCAAIASVQANWRLLLATGRARYADEMERALYNAVAAAVSSDGRHFFYSNPLQLRTGHTGSGEEAASRRLPWYSCACCPPNIARLMASLHGYLATAHDDGLQIHLYAAGSVNAEVAGGAVQVDMRTEYPWQGRVELTVTSGTTAPWTLALRVPAWCDAYTVRIDGGPVMAPARDGYIRLTRAWAPGTTVVLDLEMPVRQVTAHPRVDAVRGCVALARGPLVYCLEQADLPPGTLLEDVRLDLTVPAAAAPATADHREDLADIPVVINVGGLVAQGGDSLYATGIRRERPGAPLALTAVPYFLWGNRSEGPMRVWIPVAATE</sequence>
<evidence type="ECO:0000259" key="1">
    <source>
        <dbReference type="Pfam" id="PF07944"/>
    </source>
</evidence>
<dbReference type="AlphaFoldDB" id="A0A8H9H7B7"/>
<organism evidence="4 5">
    <name type="scientific">Microbispora bryophytorum</name>
    <dbReference type="NCBI Taxonomy" id="1460882"/>
    <lineage>
        <taxon>Bacteria</taxon>
        <taxon>Bacillati</taxon>
        <taxon>Actinomycetota</taxon>
        <taxon>Actinomycetes</taxon>
        <taxon>Streptosporangiales</taxon>
        <taxon>Streptosporangiaceae</taxon>
        <taxon>Microbispora</taxon>
    </lineage>
</organism>
<dbReference type="InterPro" id="IPR049046">
    <property type="entry name" value="Beta-AFase-like_GH127_middle"/>
</dbReference>
<feature type="domain" description="Non-reducing end beta-L-arabinofuranosidase-like GH127 C-terminal" evidence="3">
    <location>
        <begin position="544"/>
        <end position="663"/>
    </location>
</feature>
<evidence type="ECO:0000259" key="2">
    <source>
        <dbReference type="Pfam" id="PF20736"/>
    </source>
</evidence>
<dbReference type="GO" id="GO:0005975">
    <property type="term" value="P:carbohydrate metabolic process"/>
    <property type="evidence" value="ECO:0007669"/>
    <property type="project" value="InterPro"/>
</dbReference>
<keyword evidence="5" id="KW-1185">Reference proteome</keyword>
<evidence type="ECO:0008006" key="6">
    <source>
        <dbReference type="Google" id="ProtNLM"/>
    </source>
</evidence>
<evidence type="ECO:0000313" key="4">
    <source>
        <dbReference type="EMBL" id="GGO27717.1"/>
    </source>
</evidence>
<dbReference type="Proteomes" id="UP000653480">
    <property type="component" value="Unassembled WGS sequence"/>
</dbReference>
<dbReference type="RefSeq" id="WP_208762430.1">
    <property type="nucleotide sequence ID" value="NZ_BMMN01000016.1"/>
</dbReference>
<gene>
    <name evidence="4" type="ORF">GCM10011574_61390</name>
</gene>
<evidence type="ECO:0000259" key="3">
    <source>
        <dbReference type="Pfam" id="PF20737"/>
    </source>
</evidence>
<evidence type="ECO:0000313" key="5">
    <source>
        <dbReference type="Proteomes" id="UP000653480"/>
    </source>
</evidence>
<dbReference type="Pfam" id="PF07944">
    <property type="entry name" value="Beta-AFase-like_GH127_cat"/>
    <property type="match status" value="1"/>
</dbReference>